<sequence>MENKNILIHKQELIQDVYCANIINTVKNGNTVISILNISESPQNIFEDELNKILYEDNVEYKLHEIKMINDNNDRVNKIKNLIRSDHLNKEERDTILEICEHFSDVFHLENDYLTFTNAAEHVIRLPANQPPIYKRPYRLPQAQQKEIEEQLSKMEKDDIIERSMSPFNAPLLLVKKKSDSSGKDKFRIVIDFRALNQVTLNEFHPLPNITEILDQLGQCQLFTILDLASGFYQIPLAKESRELTAFSTGQGHYHFKRMTMGMKTSPATFQRLMNNVLSGIIGIKCLVYLDDIIIYAKNLADHNSKLIDVFERLRTHNLKIQPDKCEFLKRECLYLGHVISEHGIKPDPKKITSVLEFPTPKNVKQIKSFLGLSGYYRKFIKSYSLLAKPMTHLLRKDVKFDWDENCQAAFDKLKNALCSEPILQYPDFTKEFILTTDASGKALGAILSQGKIGSDLPIAYASRTLNRSEMNYSTTELECLAIVFGVKQFRPYLYGRKFVILTDHRPLSWLFNLKDPLSKLARWRIQLEEYDYEIKYKPGVQNSNVDALSRMYNIQEIKNESYTSFLEKSETTVITNKNVKEVNGDLLESPIEYHIVSEIEKYYNFKSGINYELKRKFGNNEMLKSNKEIGDVVKFKHEERYIIFIITKSKVKQLTTYENLYLALLNLKYFCIKHSLNKLTMNQIGKKDGLDWAKVRSMIRYIFRNTDIEILICTKLEYTKEEKLIIFKQFHDSLLGGHAGLHRTVKKIKRQFNWPGLKQEVKEYIKNCPSCQANKTTNRHHRSPMIITTTSSRPFEKIFMDIVGPLITTVMGNTYILTMQDDLTKFSLGVPLPNHTANTIAEAFVVNFVCVHGIPETILTDQGTDFLSKIFTEVCKLLKINKINTSPYHPQTNGSLERSHRTLAEYLRHYVDKDLNNWDQLLPYALFVYNSTEHTSTNYQPYALLYGREIDIPVKLKSNPEPRYNYDDYIFDLKQKMQESHKIARERLIKKKIKSKKHYDKKEHTEELEVEDLILLKDKTQKNKLSPLWKGPYEVLEILDSENVIIKRGRKHVTVHKNDVKKYHEKSEEDKSD</sequence>
<dbReference type="GO" id="GO:0042575">
    <property type="term" value="C:DNA polymerase complex"/>
    <property type="evidence" value="ECO:0007669"/>
    <property type="project" value="UniProtKB-ARBA"/>
</dbReference>
<protein>
    <recommendedName>
        <fullName evidence="1">RNA-directed DNA polymerase</fullName>
        <ecNumber evidence="1">2.7.7.49</ecNumber>
    </recommendedName>
</protein>
<dbReference type="Gene3D" id="3.30.70.270">
    <property type="match status" value="2"/>
</dbReference>
<dbReference type="InterPro" id="IPR043502">
    <property type="entry name" value="DNA/RNA_pol_sf"/>
</dbReference>
<dbReference type="InterPro" id="IPR043128">
    <property type="entry name" value="Rev_trsase/Diguanyl_cyclase"/>
</dbReference>
<keyword evidence="3" id="KW-0548">Nucleotidyltransferase</keyword>
<dbReference type="GO" id="GO:0003964">
    <property type="term" value="F:RNA-directed DNA polymerase activity"/>
    <property type="evidence" value="ECO:0007669"/>
    <property type="project" value="UniProtKB-KW"/>
</dbReference>
<dbReference type="Gene3D" id="3.10.10.10">
    <property type="entry name" value="HIV Type 1 Reverse Transcriptase, subunit A, domain 1"/>
    <property type="match status" value="1"/>
</dbReference>
<accession>A0A2S2P749</accession>
<dbReference type="Gene3D" id="3.30.420.10">
    <property type="entry name" value="Ribonuclease H-like superfamily/Ribonuclease H"/>
    <property type="match status" value="1"/>
</dbReference>
<keyword evidence="7" id="KW-0695">RNA-directed DNA polymerase</keyword>
<keyword evidence="4" id="KW-0540">Nuclease</keyword>
<feature type="domain" description="Reverse transcriptase" evidence="8">
    <location>
        <begin position="156"/>
        <end position="340"/>
    </location>
</feature>
<dbReference type="FunFam" id="3.10.20.370:FF:000001">
    <property type="entry name" value="Retrovirus-related Pol polyprotein from transposon 17.6-like protein"/>
    <property type="match status" value="1"/>
</dbReference>
<evidence type="ECO:0000256" key="4">
    <source>
        <dbReference type="ARBA" id="ARBA00022722"/>
    </source>
</evidence>
<dbReference type="FunFam" id="3.30.70.270:FF:000020">
    <property type="entry name" value="Transposon Tf2-6 polyprotein-like Protein"/>
    <property type="match status" value="1"/>
</dbReference>
<proteinExistence type="predicted"/>
<dbReference type="PANTHER" id="PTHR37984:SF5">
    <property type="entry name" value="PROTEIN NYNRIN-LIKE"/>
    <property type="match status" value="1"/>
</dbReference>
<name>A0A2S2P749_SCHGA</name>
<dbReference type="SUPFAM" id="SSF52949">
    <property type="entry name" value="Macro domain-like"/>
    <property type="match status" value="1"/>
</dbReference>
<evidence type="ECO:0000256" key="2">
    <source>
        <dbReference type="ARBA" id="ARBA00022679"/>
    </source>
</evidence>
<dbReference type="Pfam" id="PF17917">
    <property type="entry name" value="RT_RNaseH"/>
    <property type="match status" value="1"/>
</dbReference>
<dbReference type="InterPro" id="IPR012337">
    <property type="entry name" value="RNaseH-like_sf"/>
</dbReference>
<dbReference type="GO" id="GO:0004519">
    <property type="term" value="F:endonuclease activity"/>
    <property type="evidence" value="ECO:0007669"/>
    <property type="project" value="UniProtKB-KW"/>
</dbReference>
<dbReference type="InterPro" id="IPR036397">
    <property type="entry name" value="RNaseH_sf"/>
</dbReference>
<dbReference type="Pfam" id="PF00665">
    <property type="entry name" value="rve"/>
    <property type="match status" value="1"/>
</dbReference>
<dbReference type="Gene3D" id="3.40.220.10">
    <property type="entry name" value="Leucine Aminopeptidase, subunit E, domain 1"/>
    <property type="match status" value="1"/>
</dbReference>
<dbReference type="GO" id="GO:0016787">
    <property type="term" value="F:hydrolase activity"/>
    <property type="evidence" value="ECO:0007669"/>
    <property type="project" value="UniProtKB-KW"/>
</dbReference>
<dbReference type="SUPFAM" id="SSF56672">
    <property type="entry name" value="DNA/RNA polymerases"/>
    <property type="match status" value="1"/>
</dbReference>
<keyword evidence="2" id="KW-0808">Transferase</keyword>
<gene>
    <name evidence="10" type="primary">POL_28</name>
    <name evidence="10" type="ORF">g.175150</name>
</gene>
<dbReference type="GO" id="GO:0015074">
    <property type="term" value="P:DNA integration"/>
    <property type="evidence" value="ECO:0007669"/>
    <property type="project" value="InterPro"/>
</dbReference>
<evidence type="ECO:0000256" key="6">
    <source>
        <dbReference type="ARBA" id="ARBA00022801"/>
    </source>
</evidence>
<dbReference type="FunFam" id="3.30.420.10:FF:000032">
    <property type="entry name" value="Retrovirus-related Pol polyprotein from transposon 297-like Protein"/>
    <property type="match status" value="1"/>
</dbReference>
<dbReference type="EMBL" id="GGMR01012631">
    <property type="protein sequence ID" value="MBY25250.1"/>
    <property type="molecule type" value="Transcribed_RNA"/>
</dbReference>
<evidence type="ECO:0000259" key="9">
    <source>
        <dbReference type="PROSITE" id="PS50994"/>
    </source>
</evidence>
<dbReference type="InterPro" id="IPR001584">
    <property type="entry name" value="Integrase_cat-core"/>
</dbReference>
<evidence type="ECO:0000256" key="1">
    <source>
        <dbReference type="ARBA" id="ARBA00012493"/>
    </source>
</evidence>
<evidence type="ECO:0000256" key="7">
    <source>
        <dbReference type="ARBA" id="ARBA00022918"/>
    </source>
</evidence>
<dbReference type="CDD" id="cd01647">
    <property type="entry name" value="RT_LTR"/>
    <property type="match status" value="1"/>
</dbReference>
<evidence type="ECO:0000256" key="5">
    <source>
        <dbReference type="ARBA" id="ARBA00022759"/>
    </source>
</evidence>
<dbReference type="PANTHER" id="PTHR37984">
    <property type="entry name" value="PROTEIN CBG26694"/>
    <property type="match status" value="1"/>
</dbReference>
<dbReference type="PROSITE" id="PS50878">
    <property type="entry name" value="RT_POL"/>
    <property type="match status" value="1"/>
</dbReference>
<organism evidence="10">
    <name type="scientific">Schizaphis graminum</name>
    <name type="common">Green bug aphid</name>
    <dbReference type="NCBI Taxonomy" id="13262"/>
    <lineage>
        <taxon>Eukaryota</taxon>
        <taxon>Metazoa</taxon>
        <taxon>Ecdysozoa</taxon>
        <taxon>Arthropoda</taxon>
        <taxon>Hexapoda</taxon>
        <taxon>Insecta</taxon>
        <taxon>Pterygota</taxon>
        <taxon>Neoptera</taxon>
        <taxon>Paraneoptera</taxon>
        <taxon>Hemiptera</taxon>
        <taxon>Sternorrhyncha</taxon>
        <taxon>Aphidomorpha</taxon>
        <taxon>Aphidoidea</taxon>
        <taxon>Aphididae</taxon>
        <taxon>Aphidini</taxon>
        <taxon>Schizaphis</taxon>
    </lineage>
</organism>
<dbReference type="InterPro" id="IPR000477">
    <property type="entry name" value="RT_dom"/>
</dbReference>
<dbReference type="InterPro" id="IPR041588">
    <property type="entry name" value="Integrase_H2C2"/>
</dbReference>
<evidence type="ECO:0000256" key="3">
    <source>
        <dbReference type="ARBA" id="ARBA00022695"/>
    </source>
</evidence>
<dbReference type="InterPro" id="IPR050951">
    <property type="entry name" value="Retrovirus_Pol_polyprotein"/>
</dbReference>
<dbReference type="PROSITE" id="PS50994">
    <property type="entry name" value="INTEGRASE"/>
    <property type="match status" value="1"/>
</dbReference>
<dbReference type="InterPro" id="IPR041373">
    <property type="entry name" value="RT_RNaseH"/>
</dbReference>
<dbReference type="InterPro" id="IPR043472">
    <property type="entry name" value="Macro_dom-like"/>
</dbReference>
<dbReference type="Pfam" id="PF00078">
    <property type="entry name" value="RVT_1"/>
    <property type="match status" value="1"/>
</dbReference>
<dbReference type="Pfam" id="PF17921">
    <property type="entry name" value="Integrase_H2C2"/>
    <property type="match status" value="1"/>
</dbReference>
<dbReference type="CDD" id="cd09274">
    <property type="entry name" value="RNase_HI_RT_Ty3"/>
    <property type="match status" value="1"/>
</dbReference>
<dbReference type="AlphaFoldDB" id="A0A2S2P749"/>
<feature type="domain" description="Integrase catalytic" evidence="9">
    <location>
        <begin position="791"/>
        <end position="950"/>
    </location>
</feature>
<keyword evidence="6" id="KW-0378">Hydrolase</keyword>
<dbReference type="EC" id="2.7.7.49" evidence="1"/>
<evidence type="ECO:0000259" key="8">
    <source>
        <dbReference type="PROSITE" id="PS50878"/>
    </source>
</evidence>
<dbReference type="SUPFAM" id="SSF53098">
    <property type="entry name" value="Ribonuclease H-like"/>
    <property type="match status" value="1"/>
</dbReference>
<dbReference type="GO" id="GO:0003676">
    <property type="term" value="F:nucleic acid binding"/>
    <property type="evidence" value="ECO:0007669"/>
    <property type="project" value="InterPro"/>
</dbReference>
<evidence type="ECO:0000313" key="10">
    <source>
        <dbReference type="EMBL" id="MBY25250.1"/>
    </source>
</evidence>
<reference evidence="10" key="1">
    <citation type="submission" date="2018-04" db="EMBL/GenBank/DDBJ databases">
        <title>Transcriptome of Schizaphis graminum biotype I.</title>
        <authorList>
            <person name="Scully E.D."/>
            <person name="Geib S.M."/>
            <person name="Palmer N.A."/>
            <person name="Koch K."/>
            <person name="Bradshaw J."/>
            <person name="Heng-Moss T."/>
            <person name="Sarath G."/>
        </authorList>
    </citation>
    <scope>NUCLEOTIDE SEQUENCE</scope>
</reference>
<keyword evidence="5" id="KW-0255">Endonuclease</keyword>